<name>Q2RPQ1_RHORT</name>
<reference evidence="1 2" key="1">
    <citation type="journal article" date="2011" name="Stand. Genomic Sci.">
        <title>Complete genome sequence of Rhodospirillum rubrum type strain (S1).</title>
        <authorList>
            <person name="Munk A.C."/>
            <person name="Copeland A."/>
            <person name="Lucas S."/>
            <person name="Lapidus A."/>
            <person name="Del Rio T.G."/>
            <person name="Barry K."/>
            <person name="Detter J.C."/>
            <person name="Hammon N."/>
            <person name="Israni S."/>
            <person name="Pitluck S."/>
            <person name="Brettin T."/>
            <person name="Bruce D."/>
            <person name="Han C."/>
            <person name="Tapia R."/>
            <person name="Gilna P."/>
            <person name="Schmutz J."/>
            <person name="Larimer F."/>
            <person name="Land M."/>
            <person name="Kyrpides N.C."/>
            <person name="Mavromatis K."/>
            <person name="Richardson P."/>
            <person name="Rohde M."/>
            <person name="Goker M."/>
            <person name="Klenk H.P."/>
            <person name="Zhang Y."/>
            <person name="Roberts G.P."/>
            <person name="Reslewic S."/>
            <person name="Schwartz D.C."/>
        </authorList>
    </citation>
    <scope>NUCLEOTIDE SEQUENCE [LARGE SCALE GENOMIC DNA]</scope>
    <source>
        <strain evidence="2">ATCC 11170 / ATH 1.1.1 / DSM 467 / LMG 4362 / NCIMB 8255 / S1</strain>
    </source>
</reference>
<evidence type="ECO:0000313" key="1">
    <source>
        <dbReference type="EMBL" id="ABC23894.1"/>
    </source>
</evidence>
<dbReference type="HOGENOM" id="CLU_2208041_0_0_5"/>
<dbReference type="NCBIfam" id="TIGR04353">
    <property type="entry name" value="PqqD_rel_X"/>
    <property type="match status" value="1"/>
</dbReference>
<accession>Q2RPQ1</accession>
<dbReference type="PATRIC" id="fig|269796.9.peg.3212"/>
<dbReference type="AlphaFoldDB" id="Q2RPQ1"/>
<dbReference type="RefSeq" id="WP_011390847.1">
    <property type="nucleotide sequence ID" value="NC_007643.1"/>
</dbReference>
<dbReference type="Proteomes" id="UP000001929">
    <property type="component" value="Chromosome"/>
</dbReference>
<proteinExistence type="predicted"/>
<dbReference type="KEGG" id="rru:Rru_A3099"/>
<dbReference type="EnsemblBacteria" id="ABC23894">
    <property type="protein sequence ID" value="ABC23894"/>
    <property type="gene ID" value="Rru_A3099"/>
</dbReference>
<organism evidence="1 2">
    <name type="scientific">Rhodospirillum rubrum (strain ATCC 11170 / ATH 1.1.1 / DSM 467 / LMG 4362 / NCIMB 8255 / S1)</name>
    <dbReference type="NCBI Taxonomy" id="269796"/>
    <lineage>
        <taxon>Bacteria</taxon>
        <taxon>Pseudomonadati</taxon>
        <taxon>Pseudomonadota</taxon>
        <taxon>Alphaproteobacteria</taxon>
        <taxon>Rhodospirillales</taxon>
        <taxon>Rhodospirillaceae</taxon>
        <taxon>Rhodospirillum</taxon>
    </lineage>
</organism>
<dbReference type="InterPro" id="IPR027599">
    <property type="entry name" value="PqqD-rel_X"/>
</dbReference>
<dbReference type="EMBL" id="CP000230">
    <property type="protein sequence ID" value="ABC23894.1"/>
    <property type="molecule type" value="Genomic_DNA"/>
</dbReference>
<dbReference type="STRING" id="269796.Rru_A3099"/>
<gene>
    <name evidence="1" type="ordered locus">Rru_A3099</name>
</gene>
<keyword evidence="2" id="KW-1185">Reference proteome</keyword>
<sequence>MAEDSPGPLDQRVRRRADLSWRIWPDGAVVYDPLSGDVHLLDNDLTALAQATPLDADLPMAAIARDTLEGADCARTLADGWTEEVVTWFSQAFDDLLRRRILRSPPP</sequence>
<evidence type="ECO:0000313" key="2">
    <source>
        <dbReference type="Proteomes" id="UP000001929"/>
    </source>
</evidence>
<protein>
    <submittedName>
        <fullName evidence="1">Uncharacterized protein</fullName>
    </submittedName>
</protein>